<keyword evidence="5" id="KW-0808">Transferase</keyword>
<evidence type="ECO:0000313" key="8">
    <source>
        <dbReference type="Proteomes" id="UP000199572"/>
    </source>
</evidence>
<dbReference type="SUPFAM" id="SSF52540">
    <property type="entry name" value="P-loop containing nucleoside triphosphate hydrolases"/>
    <property type="match status" value="1"/>
</dbReference>
<dbReference type="CDD" id="cd02022">
    <property type="entry name" value="DPCK"/>
    <property type="match status" value="1"/>
</dbReference>
<comment type="subcellular location">
    <subcellularLocation>
        <location evidence="5">Cytoplasm</location>
    </subcellularLocation>
</comment>
<dbReference type="GO" id="GO:0005524">
    <property type="term" value="F:ATP binding"/>
    <property type="evidence" value="ECO:0007669"/>
    <property type="project" value="UniProtKB-UniRule"/>
</dbReference>
<evidence type="ECO:0000256" key="2">
    <source>
        <dbReference type="ARBA" id="ARBA00022741"/>
    </source>
</evidence>
<feature type="binding site" evidence="5">
    <location>
        <begin position="11"/>
        <end position="16"/>
    </location>
    <ligand>
        <name>ATP</name>
        <dbReference type="ChEBI" id="CHEBI:30616"/>
    </ligand>
</feature>
<protein>
    <recommendedName>
        <fullName evidence="5 6">Dephospho-CoA kinase</fullName>
        <ecNumber evidence="5 6">2.7.1.24</ecNumber>
    </recommendedName>
    <alternativeName>
        <fullName evidence="5">Dephosphocoenzyme A kinase</fullName>
    </alternativeName>
</protein>
<evidence type="ECO:0000256" key="4">
    <source>
        <dbReference type="ARBA" id="ARBA00022993"/>
    </source>
</evidence>
<keyword evidence="4 5" id="KW-0173">Coenzyme A biosynthesis</keyword>
<dbReference type="EMBL" id="FOGG01000002">
    <property type="protein sequence ID" value="SEQ91178.1"/>
    <property type="molecule type" value="Genomic_DNA"/>
</dbReference>
<dbReference type="GO" id="GO:0015937">
    <property type="term" value="P:coenzyme A biosynthetic process"/>
    <property type="evidence" value="ECO:0007669"/>
    <property type="project" value="UniProtKB-UniRule"/>
</dbReference>
<name>A0A1H9JWE9_9SPHI</name>
<dbReference type="PANTHER" id="PTHR10695">
    <property type="entry name" value="DEPHOSPHO-COA KINASE-RELATED"/>
    <property type="match status" value="1"/>
</dbReference>
<comment type="catalytic activity">
    <reaction evidence="5">
        <text>3'-dephospho-CoA + ATP = ADP + CoA + H(+)</text>
        <dbReference type="Rhea" id="RHEA:18245"/>
        <dbReference type="ChEBI" id="CHEBI:15378"/>
        <dbReference type="ChEBI" id="CHEBI:30616"/>
        <dbReference type="ChEBI" id="CHEBI:57287"/>
        <dbReference type="ChEBI" id="CHEBI:57328"/>
        <dbReference type="ChEBI" id="CHEBI:456216"/>
        <dbReference type="EC" id="2.7.1.24"/>
    </reaction>
</comment>
<reference evidence="7 8" key="1">
    <citation type="submission" date="2016-10" db="EMBL/GenBank/DDBJ databases">
        <authorList>
            <person name="de Groot N.N."/>
        </authorList>
    </citation>
    <scope>NUCLEOTIDE SEQUENCE [LARGE SCALE GENOMIC DNA]</scope>
    <source>
        <strain evidence="7 8">DSM 18610</strain>
    </source>
</reference>
<dbReference type="AlphaFoldDB" id="A0A1H9JWE9"/>
<evidence type="ECO:0000256" key="5">
    <source>
        <dbReference type="HAMAP-Rule" id="MF_00376"/>
    </source>
</evidence>
<dbReference type="Gene3D" id="3.40.50.300">
    <property type="entry name" value="P-loop containing nucleotide triphosphate hydrolases"/>
    <property type="match status" value="1"/>
</dbReference>
<keyword evidence="5 7" id="KW-0418">Kinase</keyword>
<keyword evidence="5" id="KW-0963">Cytoplasm</keyword>
<dbReference type="HAMAP" id="MF_00376">
    <property type="entry name" value="Dephospho_CoA_kinase"/>
    <property type="match status" value="1"/>
</dbReference>
<comment type="similarity">
    <text evidence="1 5">Belongs to the CoaE family.</text>
</comment>
<dbReference type="PROSITE" id="PS51219">
    <property type="entry name" value="DPCK"/>
    <property type="match status" value="1"/>
</dbReference>
<comment type="function">
    <text evidence="5">Catalyzes the phosphorylation of the 3'-hydroxyl group of dephosphocoenzyme A to form coenzyme A.</text>
</comment>
<dbReference type="NCBIfam" id="TIGR00152">
    <property type="entry name" value="dephospho-CoA kinase"/>
    <property type="match status" value="1"/>
</dbReference>
<evidence type="ECO:0000256" key="3">
    <source>
        <dbReference type="ARBA" id="ARBA00022840"/>
    </source>
</evidence>
<organism evidence="7 8">
    <name type="scientific">Pedobacter rhizosphaerae</name>
    <dbReference type="NCBI Taxonomy" id="390241"/>
    <lineage>
        <taxon>Bacteria</taxon>
        <taxon>Pseudomonadati</taxon>
        <taxon>Bacteroidota</taxon>
        <taxon>Sphingobacteriia</taxon>
        <taxon>Sphingobacteriales</taxon>
        <taxon>Sphingobacteriaceae</taxon>
        <taxon>Pedobacter</taxon>
    </lineage>
</organism>
<sequence length="200" mass="22423">MLKVGITGGIGSGKTTVCKIFEVLGIPVFYADPEAKNIMIKDEVLIAGIKETFGEESYFSDGTLNNKHLAGIVFNNEAELKKLNALVHPAVFRGFDNWEKQIPSNTSYTLKEAALLFESGSYKMCDINILVTAPPEVKIARVIQRDGISEEQVKARMDKQLPDEEKMRLADYLIINDEKNSLIEQVLGLHKQFLEKAVRY</sequence>
<evidence type="ECO:0000256" key="1">
    <source>
        <dbReference type="ARBA" id="ARBA00009018"/>
    </source>
</evidence>
<accession>A0A1H9JWE9</accession>
<keyword evidence="8" id="KW-1185">Reference proteome</keyword>
<dbReference type="GO" id="GO:0005737">
    <property type="term" value="C:cytoplasm"/>
    <property type="evidence" value="ECO:0007669"/>
    <property type="project" value="UniProtKB-SubCell"/>
</dbReference>
<dbReference type="EC" id="2.7.1.24" evidence="5 6"/>
<dbReference type="GO" id="GO:0004140">
    <property type="term" value="F:dephospho-CoA kinase activity"/>
    <property type="evidence" value="ECO:0007669"/>
    <property type="project" value="UniProtKB-UniRule"/>
</dbReference>
<dbReference type="Proteomes" id="UP000199572">
    <property type="component" value="Unassembled WGS sequence"/>
</dbReference>
<proteinExistence type="inferred from homology"/>
<evidence type="ECO:0000256" key="6">
    <source>
        <dbReference type="NCBIfam" id="TIGR00152"/>
    </source>
</evidence>
<keyword evidence="3 5" id="KW-0067">ATP-binding</keyword>
<dbReference type="InterPro" id="IPR001977">
    <property type="entry name" value="Depp_CoAkinase"/>
</dbReference>
<dbReference type="STRING" id="390241.SAMN04488023_102106"/>
<comment type="pathway">
    <text evidence="5">Cofactor biosynthesis; coenzyme A biosynthesis; CoA from (R)-pantothenate: step 5/5.</text>
</comment>
<dbReference type="PANTHER" id="PTHR10695:SF46">
    <property type="entry name" value="BIFUNCTIONAL COENZYME A SYNTHASE-RELATED"/>
    <property type="match status" value="1"/>
</dbReference>
<dbReference type="Pfam" id="PF01121">
    <property type="entry name" value="CoaE"/>
    <property type="match status" value="1"/>
</dbReference>
<keyword evidence="2 5" id="KW-0547">Nucleotide-binding</keyword>
<evidence type="ECO:0000313" key="7">
    <source>
        <dbReference type="EMBL" id="SEQ91178.1"/>
    </source>
</evidence>
<gene>
    <name evidence="5" type="primary">coaE</name>
    <name evidence="7" type="ORF">SAMN04488023_102106</name>
</gene>
<dbReference type="UniPathway" id="UPA00241">
    <property type="reaction ID" value="UER00356"/>
</dbReference>
<dbReference type="RefSeq" id="WP_175474449.1">
    <property type="nucleotide sequence ID" value="NZ_FOGG01000002.1"/>
</dbReference>
<dbReference type="InterPro" id="IPR027417">
    <property type="entry name" value="P-loop_NTPase"/>
</dbReference>